<accession>A0ABD0VJD4</accession>
<organism evidence="1 2">
    <name type="scientific">Dendrobium thyrsiflorum</name>
    <name type="common">Pinecone-like raceme dendrobium</name>
    <name type="synonym">Orchid</name>
    <dbReference type="NCBI Taxonomy" id="117978"/>
    <lineage>
        <taxon>Eukaryota</taxon>
        <taxon>Viridiplantae</taxon>
        <taxon>Streptophyta</taxon>
        <taxon>Embryophyta</taxon>
        <taxon>Tracheophyta</taxon>
        <taxon>Spermatophyta</taxon>
        <taxon>Magnoliopsida</taxon>
        <taxon>Liliopsida</taxon>
        <taxon>Asparagales</taxon>
        <taxon>Orchidaceae</taxon>
        <taxon>Epidendroideae</taxon>
        <taxon>Malaxideae</taxon>
        <taxon>Dendrobiinae</taxon>
        <taxon>Dendrobium</taxon>
    </lineage>
</organism>
<name>A0ABD0VJD4_DENTH</name>
<gene>
    <name evidence="1" type="ORF">M5K25_003445</name>
</gene>
<protein>
    <submittedName>
        <fullName evidence="1">Uncharacterized protein</fullName>
    </submittedName>
</protein>
<reference evidence="1 2" key="1">
    <citation type="journal article" date="2024" name="Plant Biotechnol. J.">
        <title>Dendrobium thyrsiflorum genome and its molecular insights into genes involved in important horticultural traits.</title>
        <authorList>
            <person name="Chen B."/>
            <person name="Wang J.Y."/>
            <person name="Zheng P.J."/>
            <person name="Li K.L."/>
            <person name="Liang Y.M."/>
            <person name="Chen X.F."/>
            <person name="Zhang C."/>
            <person name="Zhao X."/>
            <person name="He X."/>
            <person name="Zhang G.Q."/>
            <person name="Liu Z.J."/>
            <person name="Xu Q."/>
        </authorList>
    </citation>
    <scope>NUCLEOTIDE SEQUENCE [LARGE SCALE GENOMIC DNA]</scope>
    <source>
        <strain evidence="1">GZMU011</strain>
    </source>
</reference>
<dbReference type="AlphaFoldDB" id="A0ABD0VJD4"/>
<comment type="caution">
    <text evidence="1">The sequence shown here is derived from an EMBL/GenBank/DDBJ whole genome shotgun (WGS) entry which is preliminary data.</text>
</comment>
<keyword evidence="2" id="KW-1185">Reference proteome</keyword>
<dbReference type="Proteomes" id="UP001552299">
    <property type="component" value="Unassembled WGS sequence"/>
</dbReference>
<evidence type="ECO:0000313" key="1">
    <source>
        <dbReference type="EMBL" id="KAL0925135.1"/>
    </source>
</evidence>
<dbReference type="EMBL" id="JANQDX010000004">
    <property type="protein sequence ID" value="KAL0925135.1"/>
    <property type="molecule type" value="Genomic_DNA"/>
</dbReference>
<proteinExistence type="predicted"/>
<evidence type="ECO:0000313" key="2">
    <source>
        <dbReference type="Proteomes" id="UP001552299"/>
    </source>
</evidence>
<sequence length="226" mass="26144">MELKINEKEEEADTEFFPIEICRVISVTREVLEREKYVEEAALEFYLMVSSIDYSSEEDLYFSNEDDTDLNIASVVPHLGSDTEEDEVVSIKYKKICQSTARRKEKEEDSDPDYAYESTYMNISQQSCNPRRKREYQIRANKIQLRLILKLPNQLILKFSQRNIKQPREDAKLAKLQNHRGLGLGFKAESAIFALNCSGMFLGSLQIRISPSKTPVRPRIPRAASH</sequence>